<reference evidence="1 2" key="1">
    <citation type="submission" date="2017-06" db="EMBL/GenBank/DDBJ databases">
        <title>Genome sequencing of cyanobaciteial culture collection at National Institute for Environmental Studies (NIES).</title>
        <authorList>
            <person name="Hirose Y."/>
            <person name="Shimura Y."/>
            <person name="Fujisawa T."/>
            <person name="Nakamura Y."/>
            <person name="Kawachi M."/>
        </authorList>
    </citation>
    <scope>NUCLEOTIDE SEQUENCE [LARGE SCALE GENOMIC DNA]</scope>
    <source>
        <strain evidence="1 2">NIES-23</strain>
        <plasmid evidence="2">Plasmid Plasmid1 dna</plasmid>
    </source>
</reference>
<organism evidence="1 2">
    <name type="scientific">Trichormus variabilis NIES-23</name>
    <dbReference type="NCBI Taxonomy" id="1973479"/>
    <lineage>
        <taxon>Bacteria</taxon>
        <taxon>Bacillati</taxon>
        <taxon>Cyanobacteriota</taxon>
        <taxon>Cyanophyceae</taxon>
        <taxon>Nostocales</taxon>
        <taxon>Nostocaceae</taxon>
        <taxon>Trichormus</taxon>
    </lineage>
</organism>
<gene>
    <name evidence="1" type="ORF">NIES23_54570</name>
</gene>
<protein>
    <recommendedName>
        <fullName evidence="3">Actin-like protein N-terminal domain-containing protein</fullName>
    </recommendedName>
</protein>
<evidence type="ECO:0008006" key="3">
    <source>
        <dbReference type="Google" id="ProtNLM"/>
    </source>
</evidence>
<proteinExistence type="predicted"/>
<accession>A0A1Z4KUG2</accession>
<dbReference type="AlphaFoldDB" id="A0A1Z4KUG2"/>
<dbReference type="Proteomes" id="UP000217507">
    <property type="component" value="Plasmid Plasmid1 dna"/>
</dbReference>
<name>A0A1Z4KUG2_ANAVA</name>
<evidence type="ECO:0000313" key="1">
    <source>
        <dbReference type="EMBL" id="BAY72629.1"/>
    </source>
</evidence>
<evidence type="ECO:0000313" key="2">
    <source>
        <dbReference type="Proteomes" id="UP000217507"/>
    </source>
</evidence>
<keyword evidence="1" id="KW-0614">Plasmid</keyword>
<dbReference type="EMBL" id="AP018217">
    <property type="protein sequence ID" value="BAY72629.1"/>
    <property type="molecule type" value="Genomic_DNA"/>
</dbReference>
<sequence>MNRKSNSDSKEYTKVALTLDLGASTAKALAQVYPDGVPIVIPMEPEIADVGYGSIEFLSSQSSVQDNTVWIGIGEEYYVLGALSKSMFAGSSAIKDLKYKYAMPKIAALMWLACRRLGLGIKDDLEIYLQILLPPGEIADANHLGRQLLQVFKIGVQTPTGKFKCKIRSFNGALEGSGLLAYRSRNVNVNYFQKNIGMLMLGYRNASFTLSMKGNSSKAESTDLGMNWIVSQFVERTAVGLSKEDSRLIKAIVEAGEGDFDSLRRLSRKNKQQDINLDVELFEKILPLVREEYTRALLRWLKGIAAMDEVLICGGTASFVRHELTQHFDNEGIPMCWNGGMELPKYLDTMGLGDRVCDVWGSHISHIKMLDLNLRYDRQDKPLVPDYYVQPPAPSSLAQVRVKNGYLTSKKLY</sequence>
<geneLocation type="plasmid" evidence="1">
    <name>plasmid1</name>
</geneLocation>